<protein>
    <submittedName>
        <fullName evidence="5">ABC transporter ATP-binding protein</fullName>
    </submittedName>
</protein>
<dbReference type="PANTHER" id="PTHR24220">
    <property type="entry name" value="IMPORT ATP-BINDING PROTEIN"/>
    <property type="match status" value="1"/>
</dbReference>
<organism evidence="5 6">
    <name type="scientific">Arsenicicoccus bolidensis</name>
    <dbReference type="NCBI Taxonomy" id="229480"/>
    <lineage>
        <taxon>Bacteria</taxon>
        <taxon>Bacillati</taxon>
        <taxon>Actinomycetota</taxon>
        <taxon>Actinomycetes</taxon>
        <taxon>Micrococcales</taxon>
        <taxon>Intrasporangiaceae</taxon>
        <taxon>Arsenicicoccus</taxon>
    </lineage>
</organism>
<gene>
    <name evidence="5" type="ORF">MHL29_03920</name>
</gene>
<dbReference type="GO" id="GO:0005524">
    <property type="term" value="F:ATP binding"/>
    <property type="evidence" value="ECO:0007669"/>
    <property type="project" value="UniProtKB-KW"/>
</dbReference>
<accession>A0ABS9PZI1</accession>
<keyword evidence="1" id="KW-0813">Transport</keyword>
<dbReference type="Pfam" id="PF00005">
    <property type="entry name" value="ABC_tran"/>
    <property type="match status" value="1"/>
</dbReference>
<dbReference type="InterPro" id="IPR015854">
    <property type="entry name" value="ABC_transpr_LolD-like"/>
</dbReference>
<dbReference type="InterPro" id="IPR003439">
    <property type="entry name" value="ABC_transporter-like_ATP-bd"/>
</dbReference>
<name>A0ABS9PZI1_9MICO</name>
<keyword evidence="2" id="KW-0547">Nucleotide-binding</keyword>
<dbReference type="PANTHER" id="PTHR24220:SF685">
    <property type="entry name" value="ABC TRANSPORTER RELATED"/>
    <property type="match status" value="1"/>
</dbReference>
<comment type="caution">
    <text evidence="5">The sequence shown here is derived from an EMBL/GenBank/DDBJ whole genome shotgun (WGS) entry which is preliminary data.</text>
</comment>
<dbReference type="CDD" id="cd03255">
    <property type="entry name" value="ABC_MJ0796_LolCDE_FtsE"/>
    <property type="match status" value="1"/>
</dbReference>
<dbReference type="Gene3D" id="3.40.50.300">
    <property type="entry name" value="P-loop containing nucleotide triphosphate hydrolases"/>
    <property type="match status" value="1"/>
</dbReference>
<evidence type="ECO:0000313" key="6">
    <source>
        <dbReference type="Proteomes" id="UP001521931"/>
    </source>
</evidence>
<dbReference type="RefSeq" id="WP_239262402.1">
    <property type="nucleotide sequence ID" value="NZ_DAMCTM010000008.1"/>
</dbReference>
<reference evidence="5 6" key="1">
    <citation type="submission" date="2022-02" db="EMBL/GenBank/DDBJ databases">
        <title>Uncovering new skin microbiome diversity through culturing and metagenomics.</title>
        <authorList>
            <person name="Conlan S."/>
            <person name="Deming C."/>
            <person name="Nisc Comparative Sequencing Program N."/>
            <person name="Segre J.A."/>
        </authorList>
    </citation>
    <scope>NUCLEOTIDE SEQUENCE [LARGE SCALE GENOMIC DNA]</scope>
    <source>
        <strain evidence="5 6">ACRQZ</strain>
    </source>
</reference>
<proteinExistence type="predicted"/>
<evidence type="ECO:0000313" key="5">
    <source>
        <dbReference type="EMBL" id="MCG7321044.1"/>
    </source>
</evidence>
<keyword evidence="3 5" id="KW-0067">ATP-binding</keyword>
<dbReference type="InterPro" id="IPR017911">
    <property type="entry name" value="MacB-like_ATP-bd"/>
</dbReference>
<evidence type="ECO:0000256" key="3">
    <source>
        <dbReference type="ARBA" id="ARBA00022840"/>
    </source>
</evidence>
<dbReference type="Proteomes" id="UP001521931">
    <property type="component" value="Unassembled WGS sequence"/>
</dbReference>
<feature type="domain" description="ABC transporter" evidence="4">
    <location>
        <begin position="9"/>
        <end position="234"/>
    </location>
</feature>
<evidence type="ECO:0000256" key="1">
    <source>
        <dbReference type="ARBA" id="ARBA00022448"/>
    </source>
</evidence>
<dbReference type="InterPro" id="IPR017871">
    <property type="entry name" value="ABC_transporter-like_CS"/>
</dbReference>
<dbReference type="PROSITE" id="PS50893">
    <property type="entry name" value="ABC_TRANSPORTER_2"/>
    <property type="match status" value="1"/>
</dbReference>
<keyword evidence="6" id="KW-1185">Reference proteome</keyword>
<sequence length="234" mass="25174">MTETTDLMIELRAVAKSFGTGAGAVHALQGIDLAVPRGELLAVRGRSGSGKTTMLHVAGGLDDADEGEVRVDGVDVRALDEAGRLRLRREHVAYVFQSFGLVLELTAAENVSVPLRLTRTDPGERDRRVAEVLERVGLGPHARQTPRQLSGGQQQRVSLARALVGEPAVLLADEPTGQLDSETAREVMTLIVQLVRERGMTAVVTTHDPMIVAYADRVLELVDGRLHATEPLPA</sequence>
<dbReference type="EMBL" id="JAKRCV010000007">
    <property type="protein sequence ID" value="MCG7321044.1"/>
    <property type="molecule type" value="Genomic_DNA"/>
</dbReference>
<evidence type="ECO:0000256" key="2">
    <source>
        <dbReference type="ARBA" id="ARBA00022741"/>
    </source>
</evidence>
<evidence type="ECO:0000259" key="4">
    <source>
        <dbReference type="PROSITE" id="PS50893"/>
    </source>
</evidence>
<dbReference type="InterPro" id="IPR027417">
    <property type="entry name" value="P-loop_NTPase"/>
</dbReference>
<dbReference type="PROSITE" id="PS00211">
    <property type="entry name" value="ABC_TRANSPORTER_1"/>
    <property type="match status" value="1"/>
</dbReference>
<dbReference type="InterPro" id="IPR003593">
    <property type="entry name" value="AAA+_ATPase"/>
</dbReference>
<dbReference type="SMART" id="SM00382">
    <property type="entry name" value="AAA"/>
    <property type="match status" value="1"/>
</dbReference>
<dbReference type="SUPFAM" id="SSF52540">
    <property type="entry name" value="P-loop containing nucleoside triphosphate hydrolases"/>
    <property type="match status" value="1"/>
</dbReference>